<feature type="domain" description="DUF4143" evidence="2">
    <location>
        <begin position="220"/>
        <end position="374"/>
    </location>
</feature>
<dbReference type="PANTHER" id="PTHR43566:SF1">
    <property type="entry name" value="AAA+ ATPASE DOMAIN-CONTAINING PROTEIN"/>
    <property type="match status" value="1"/>
</dbReference>
<name>D6SR92_9BACT</name>
<sequence length="429" mass="48328">MDEHTYRVLLGLNPWIRDASAWPGCAGKYIPTDYIPRSKKINPVEDRVCLLTGPRQAGKSTLIWKTIQEDSKPWMYINCEEQSLKELCSSPALFFQEMEHLASQARGWFFDEIQHLQEAGLFLKGLADLRTRKAIIATGSSSFHLHARTRESLAGRAERHLLLPLSLSEVLPGHVPETVRLMEGKSLWEKLLVWGGYPEVFRSTERESVLARLVEAFVLRDASDIYRIRNPEAFRKLLGLAASMSGNSVNYSNLADSLGVSVNTVSQYLNILEENHIIRLLPPYIGGKRAEITSRPKIFFLDNGLRNFLFGGFQSLHNRSDAGAVMENMVFCELSKYMHPILDGLNFWRSSSGAEVDFVLQKGQKIIAVEVKSSNIKKPKISRSLRSFIQAYRPDQVLVVNQGLTHSTRVDGVNVSFLVPPEFPLVLSG</sequence>
<accession>D6SR92</accession>
<feature type="domain" description="AAA" evidence="1">
    <location>
        <begin position="46"/>
        <end position="171"/>
    </location>
</feature>
<dbReference type="InterPro" id="IPR036390">
    <property type="entry name" value="WH_DNA-bd_sf"/>
</dbReference>
<dbReference type="Proteomes" id="UP000005496">
    <property type="component" value="Unassembled WGS sequence"/>
</dbReference>
<organism evidence="3 4">
    <name type="scientific">Desulfonatronospira thiodismutans ASO3-1</name>
    <dbReference type="NCBI Taxonomy" id="555779"/>
    <lineage>
        <taxon>Bacteria</taxon>
        <taxon>Pseudomonadati</taxon>
        <taxon>Thermodesulfobacteriota</taxon>
        <taxon>Desulfovibrionia</taxon>
        <taxon>Desulfovibrionales</taxon>
        <taxon>Desulfonatronovibrionaceae</taxon>
        <taxon>Desulfonatronospira</taxon>
    </lineage>
</organism>
<dbReference type="InterPro" id="IPR027417">
    <property type="entry name" value="P-loop_NTPase"/>
</dbReference>
<reference evidence="3" key="1">
    <citation type="submission" date="2010-05" db="EMBL/GenBank/DDBJ databases">
        <title>The draft genome of Desulfonatronospira thiodismutans ASO3-1.</title>
        <authorList>
            <consortium name="US DOE Joint Genome Institute (JGI-PGF)"/>
            <person name="Lucas S."/>
            <person name="Copeland A."/>
            <person name="Lapidus A."/>
            <person name="Cheng J.-F."/>
            <person name="Bruce D."/>
            <person name="Goodwin L."/>
            <person name="Pitluck S."/>
            <person name="Chertkov O."/>
            <person name="Brettin T."/>
            <person name="Detter J.C."/>
            <person name="Han C."/>
            <person name="Land M.L."/>
            <person name="Hauser L."/>
            <person name="Kyrpides N."/>
            <person name="Mikhailova N."/>
            <person name="Muyzer G."/>
            <person name="Woyke T."/>
        </authorList>
    </citation>
    <scope>NUCLEOTIDE SEQUENCE [LARGE SCALE GENOMIC DNA]</scope>
    <source>
        <strain evidence="3">ASO3-1</strain>
    </source>
</reference>
<protein>
    <submittedName>
        <fullName evidence="3">AAA ATPase</fullName>
    </submittedName>
</protein>
<keyword evidence="4" id="KW-1185">Reference proteome</keyword>
<dbReference type="Gene3D" id="3.40.50.300">
    <property type="entry name" value="P-loop containing nucleotide triphosphate hydrolases"/>
    <property type="match status" value="1"/>
</dbReference>
<dbReference type="Pfam" id="PF13635">
    <property type="entry name" value="DUF4143"/>
    <property type="match status" value="1"/>
</dbReference>
<dbReference type="EMBL" id="ACJN02000003">
    <property type="protein sequence ID" value="EFI33208.1"/>
    <property type="molecule type" value="Genomic_DNA"/>
</dbReference>
<evidence type="ECO:0000259" key="2">
    <source>
        <dbReference type="Pfam" id="PF13635"/>
    </source>
</evidence>
<dbReference type="AlphaFoldDB" id="D6SR92"/>
<dbReference type="InterPro" id="IPR041682">
    <property type="entry name" value="AAA_14"/>
</dbReference>
<evidence type="ECO:0000259" key="1">
    <source>
        <dbReference type="Pfam" id="PF13173"/>
    </source>
</evidence>
<gene>
    <name evidence="3" type="ORF">Dthio_PD0534</name>
</gene>
<dbReference type="InterPro" id="IPR025420">
    <property type="entry name" value="DUF4143"/>
</dbReference>
<evidence type="ECO:0000313" key="4">
    <source>
        <dbReference type="Proteomes" id="UP000005496"/>
    </source>
</evidence>
<dbReference type="SUPFAM" id="SSF46785">
    <property type="entry name" value="Winged helix' DNA-binding domain"/>
    <property type="match status" value="1"/>
</dbReference>
<proteinExistence type="predicted"/>
<dbReference type="SUPFAM" id="SSF52540">
    <property type="entry name" value="P-loop containing nucleoside triphosphate hydrolases"/>
    <property type="match status" value="1"/>
</dbReference>
<dbReference type="PANTHER" id="PTHR43566">
    <property type="entry name" value="CONSERVED PROTEIN"/>
    <property type="match status" value="1"/>
</dbReference>
<dbReference type="OrthoDB" id="9783412at2"/>
<evidence type="ECO:0000313" key="3">
    <source>
        <dbReference type="EMBL" id="EFI33208.1"/>
    </source>
</evidence>
<dbReference type="Pfam" id="PF13173">
    <property type="entry name" value="AAA_14"/>
    <property type="match status" value="1"/>
</dbReference>
<dbReference type="RefSeq" id="WP_008870566.1">
    <property type="nucleotide sequence ID" value="NZ_ACJN02000003.1"/>
</dbReference>
<comment type="caution">
    <text evidence="3">The sequence shown here is derived from an EMBL/GenBank/DDBJ whole genome shotgun (WGS) entry which is preliminary data.</text>
</comment>
<dbReference type="eggNOG" id="COG1373">
    <property type="taxonomic scope" value="Bacteria"/>
</dbReference>